<name>A0A328D1W1_9ASTE</name>
<feature type="domain" description="BHLH" evidence="7">
    <location>
        <begin position="143"/>
        <end position="194"/>
    </location>
</feature>
<dbReference type="PANTHER" id="PTHR46133:SF9">
    <property type="entry name" value="TRANSCRIPTION FACTOR BHLH104"/>
    <property type="match status" value="1"/>
</dbReference>
<evidence type="ECO:0000313" key="9">
    <source>
        <dbReference type="Proteomes" id="UP000249390"/>
    </source>
</evidence>
<dbReference type="Gene3D" id="4.10.280.10">
    <property type="entry name" value="Helix-loop-helix DNA-binding domain"/>
    <property type="match status" value="1"/>
</dbReference>
<protein>
    <recommendedName>
        <fullName evidence="7">BHLH domain-containing protein</fullName>
    </recommendedName>
</protein>
<accession>A0A328D1W1</accession>
<dbReference type="SUPFAM" id="SSF47459">
    <property type="entry name" value="HLH, helix-loop-helix DNA-binding domain"/>
    <property type="match status" value="1"/>
</dbReference>
<gene>
    <name evidence="8" type="ORF">DM860_002347</name>
</gene>
<evidence type="ECO:0000256" key="4">
    <source>
        <dbReference type="ARBA" id="ARBA00023242"/>
    </source>
</evidence>
<evidence type="ECO:0000256" key="5">
    <source>
        <dbReference type="SAM" id="Coils"/>
    </source>
</evidence>
<feature type="compositionally biased region" description="Polar residues" evidence="6">
    <location>
        <begin position="109"/>
        <end position="128"/>
    </location>
</feature>
<evidence type="ECO:0000313" key="8">
    <source>
        <dbReference type="EMBL" id="RAL38369.1"/>
    </source>
</evidence>
<dbReference type="PROSITE" id="PS50888">
    <property type="entry name" value="BHLH"/>
    <property type="match status" value="1"/>
</dbReference>
<dbReference type="EMBL" id="NQVE01000209">
    <property type="protein sequence ID" value="RAL38369.1"/>
    <property type="molecule type" value="Genomic_DNA"/>
</dbReference>
<feature type="coiled-coil region" evidence="5">
    <location>
        <begin position="191"/>
        <end position="242"/>
    </location>
</feature>
<dbReference type="GO" id="GO:0046983">
    <property type="term" value="F:protein dimerization activity"/>
    <property type="evidence" value="ECO:0007669"/>
    <property type="project" value="InterPro"/>
</dbReference>
<dbReference type="InterPro" id="IPR011598">
    <property type="entry name" value="bHLH_dom"/>
</dbReference>
<dbReference type="CDD" id="cd11446">
    <property type="entry name" value="bHLH_AtILR3_like"/>
    <property type="match status" value="1"/>
</dbReference>
<dbReference type="GO" id="GO:0005634">
    <property type="term" value="C:nucleus"/>
    <property type="evidence" value="ECO:0007669"/>
    <property type="project" value="UniProtKB-SubCell"/>
</dbReference>
<dbReference type="InterPro" id="IPR036638">
    <property type="entry name" value="HLH_DNA-bd_sf"/>
</dbReference>
<keyword evidence="2" id="KW-0805">Transcription regulation</keyword>
<comment type="subcellular location">
    <subcellularLocation>
        <location evidence="1">Nucleus</location>
    </subcellularLocation>
</comment>
<dbReference type="AlphaFoldDB" id="A0A328D1W1"/>
<keyword evidence="4" id="KW-0539">Nucleus</keyword>
<dbReference type="InterPro" id="IPR044818">
    <property type="entry name" value="ILR3-like"/>
</dbReference>
<sequence length="290" mass="33054">MDKVISTKAESKSTTYLLLRNGVPWELCPASSFFHIPNHREQKFCGVGFAVLLIIQSIIPFNSSQIHTMDDLDSFQDHNWDLSNFDCFVNDVSPCSDPLLDHHSISSRSSDAVDTSHHGTTSQGNEYLQSECPRKRRHMDICCKLGTKACREKVRRQNLNDRFADLCSVLQPDRPVKTDKMAILGDAVRVINQLKTDSQEYLEMNEKLMEEIKSLKADKNELREEKKKLKADKERLEQQLKTVAVPPAGFLPSHPAVYQPGFGYLPMWQPYLTPPARDPSQDHKFWPPAG</sequence>
<evidence type="ECO:0000256" key="6">
    <source>
        <dbReference type="SAM" id="MobiDB-lite"/>
    </source>
</evidence>
<feature type="region of interest" description="Disordered" evidence="6">
    <location>
        <begin position="109"/>
        <end position="130"/>
    </location>
</feature>
<reference evidence="8 9" key="1">
    <citation type="submission" date="2018-06" db="EMBL/GenBank/DDBJ databases">
        <title>The Genome of Cuscuta australis (Dodder) Provides Insight into the Evolution of Plant Parasitism.</title>
        <authorList>
            <person name="Liu H."/>
        </authorList>
    </citation>
    <scope>NUCLEOTIDE SEQUENCE [LARGE SCALE GENOMIC DNA]</scope>
    <source>
        <strain evidence="9">cv. Yunnan</strain>
        <tissue evidence="8">Vines</tissue>
    </source>
</reference>
<dbReference type="PANTHER" id="PTHR46133">
    <property type="entry name" value="BHLH TRANSCRIPTION FACTOR"/>
    <property type="match status" value="1"/>
</dbReference>
<evidence type="ECO:0000256" key="2">
    <source>
        <dbReference type="ARBA" id="ARBA00023015"/>
    </source>
</evidence>
<keyword evidence="9" id="KW-1185">Reference proteome</keyword>
<dbReference type="Pfam" id="PF00010">
    <property type="entry name" value="HLH"/>
    <property type="match status" value="1"/>
</dbReference>
<evidence type="ECO:0000259" key="7">
    <source>
        <dbReference type="PROSITE" id="PS50888"/>
    </source>
</evidence>
<keyword evidence="3" id="KW-0804">Transcription</keyword>
<dbReference type="GO" id="GO:0006879">
    <property type="term" value="P:intracellular iron ion homeostasis"/>
    <property type="evidence" value="ECO:0007669"/>
    <property type="project" value="InterPro"/>
</dbReference>
<keyword evidence="5" id="KW-0175">Coiled coil</keyword>
<evidence type="ECO:0000256" key="3">
    <source>
        <dbReference type="ARBA" id="ARBA00023163"/>
    </source>
</evidence>
<dbReference type="Proteomes" id="UP000249390">
    <property type="component" value="Unassembled WGS sequence"/>
</dbReference>
<organism evidence="8 9">
    <name type="scientific">Cuscuta australis</name>
    <dbReference type="NCBI Taxonomy" id="267555"/>
    <lineage>
        <taxon>Eukaryota</taxon>
        <taxon>Viridiplantae</taxon>
        <taxon>Streptophyta</taxon>
        <taxon>Embryophyta</taxon>
        <taxon>Tracheophyta</taxon>
        <taxon>Spermatophyta</taxon>
        <taxon>Magnoliopsida</taxon>
        <taxon>eudicotyledons</taxon>
        <taxon>Gunneridae</taxon>
        <taxon>Pentapetalae</taxon>
        <taxon>asterids</taxon>
        <taxon>lamiids</taxon>
        <taxon>Solanales</taxon>
        <taxon>Convolvulaceae</taxon>
        <taxon>Cuscuteae</taxon>
        <taxon>Cuscuta</taxon>
        <taxon>Cuscuta subgen. Grammica</taxon>
        <taxon>Cuscuta sect. Cleistogrammica</taxon>
    </lineage>
</organism>
<dbReference type="GO" id="GO:0003700">
    <property type="term" value="F:DNA-binding transcription factor activity"/>
    <property type="evidence" value="ECO:0007669"/>
    <property type="project" value="InterPro"/>
</dbReference>
<dbReference type="SMART" id="SM00353">
    <property type="entry name" value="HLH"/>
    <property type="match status" value="1"/>
</dbReference>
<evidence type="ECO:0000256" key="1">
    <source>
        <dbReference type="ARBA" id="ARBA00004123"/>
    </source>
</evidence>
<comment type="caution">
    <text evidence="8">The sequence shown here is derived from an EMBL/GenBank/DDBJ whole genome shotgun (WGS) entry which is preliminary data.</text>
</comment>
<proteinExistence type="predicted"/>